<dbReference type="Gene3D" id="1.20.120.160">
    <property type="entry name" value="HPT domain"/>
    <property type="match status" value="1"/>
</dbReference>
<organism evidence="3 4">
    <name type="scientific">Brevundimonas terrae</name>
    <dbReference type="NCBI Taxonomy" id="363631"/>
    <lineage>
        <taxon>Bacteria</taxon>
        <taxon>Pseudomonadati</taxon>
        <taxon>Pseudomonadota</taxon>
        <taxon>Alphaproteobacteria</taxon>
        <taxon>Caulobacterales</taxon>
        <taxon>Caulobacteraceae</taxon>
        <taxon>Brevundimonas</taxon>
    </lineage>
</organism>
<evidence type="ECO:0000313" key="3">
    <source>
        <dbReference type="EMBL" id="GAA0391606.1"/>
    </source>
</evidence>
<accession>A0ABP3I614</accession>
<dbReference type="Pfam" id="PF01627">
    <property type="entry name" value="Hpt"/>
    <property type="match status" value="1"/>
</dbReference>
<gene>
    <name evidence="3" type="ORF">GCM10009093_17760</name>
</gene>
<comment type="caution">
    <text evidence="3">The sequence shown here is derived from an EMBL/GenBank/DDBJ whole genome shotgun (WGS) entry which is preliminary data.</text>
</comment>
<dbReference type="Proteomes" id="UP001500791">
    <property type="component" value="Unassembled WGS sequence"/>
</dbReference>
<dbReference type="SUPFAM" id="SSF47226">
    <property type="entry name" value="Histidine-containing phosphotransfer domain, HPT domain"/>
    <property type="match status" value="1"/>
</dbReference>
<dbReference type="InterPro" id="IPR036641">
    <property type="entry name" value="HPT_dom_sf"/>
</dbReference>
<keyword evidence="4" id="KW-1185">Reference proteome</keyword>
<dbReference type="InterPro" id="IPR008207">
    <property type="entry name" value="Sig_transdc_His_kin_Hpt_dom"/>
</dbReference>
<protein>
    <recommendedName>
        <fullName evidence="2">HPt domain-containing protein</fullName>
    </recommendedName>
</protein>
<name>A0ABP3I614_9CAUL</name>
<evidence type="ECO:0000259" key="2">
    <source>
        <dbReference type="Pfam" id="PF01627"/>
    </source>
</evidence>
<dbReference type="RefSeq" id="WP_167176917.1">
    <property type="nucleotide sequence ID" value="NZ_BAAAEJ010000007.1"/>
</dbReference>
<evidence type="ECO:0000313" key="4">
    <source>
        <dbReference type="Proteomes" id="UP001500791"/>
    </source>
</evidence>
<feature type="domain" description="HPt" evidence="2">
    <location>
        <begin position="52"/>
        <end position="101"/>
    </location>
</feature>
<dbReference type="EMBL" id="BAAAEJ010000007">
    <property type="protein sequence ID" value="GAA0391606.1"/>
    <property type="molecule type" value="Genomic_DNA"/>
</dbReference>
<evidence type="ECO:0000256" key="1">
    <source>
        <dbReference type="ARBA" id="ARBA00023012"/>
    </source>
</evidence>
<sequence>MARRDLTGAVDFSVLEAATAGMDDISEEILGLFVQQAGIWSPMLTTTESGWRDAAHTLRGAAGGIGASELAATCAEAEEADEAVSEGALLRVRDALDRALADVAAYRHELMLKGLKG</sequence>
<reference evidence="4" key="1">
    <citation type="journal article" date="2019" name="Int. J. Syst. Evol. Microbiol.">
        <title>The Global Catalogue of Microorganisms (GCM) 10K type strain sequencing project: providing services to taxonomists for standard genome sequencing and annotation.</title>
        <authorList>
            <consortium name="The Broad Institute Genomics Platform"/>
            <consortium name="The Broad Institute Genome Sequencing Center for Infectious Disease"/>
            <person name="Wu L."/>
            <person name="Ma J."/>
        </authorList>
    </citation>
    <scope>NUCLEOTIDE SEQUENCE [LARGE SCALE GENOMIC DNA]</scope>
    <source>
        <strain evidence="4">JCM 13476</strain>
    </source>
</reference>
<proteinExistence type="predicted"/>
<keyword evidence="1" id="KW-0902">Two-component regulatory system</keyword>